<feature type="signal peptide" evidence="1">
    <location>
        <begin position="1"/>
        <end position="17"/>
    </location>
</feature>
<name>A0A2M4B2B6_9DIPT</name>
<dbReference type="EMBL" id="GGFK01013880">
    <property type="protein sequence ID" value="MBW47201.1"/>
    <property type="molecule type" value="Transcribed_RNA"/>
</dbReference>
<dbReference type="AlphaFoldDB" id="A0A2M4B2B6"/>
<accession>A0A2M4B2B6</accession>
<keyword evidence="1" id="KW-0732">Signal</keyword>
<organism evidence="2">
    <name type="scientific">Anopheles triannulatus</name>
    <dbReference type="NCBI Taxonomy" id="58253"/>
    <lineage>
        <taxon>Eukaryota</taxon>
        <taxon>Metazoa</taxon>
        <taxon>Ecdysozoa</taxon>
        <taxon>Arthropoda</taxon>
        <taxon>Hexapoda</taxon>
        <taxon>Insecta</taxon>
        <taxon>Pterygota</taxon>
        <taxon>Neoptera</taxon>
        <taxon>Endopterygota</taxon>
        <taxon>Diptera</taxon>
        <taxon>Nematocera</taxon>
        <taxon>Culicoidea</taxon>
        <taxon>Culicidae</taxon>
        <taxon>Anophelinae</taxon>
        <taxon>Anopheles</taxon>
    </lineage>
</organism>
<sequence length="114" mass="12490">MLMASVLQSSISSLLWCRSPCVPVCVCWCWCVRRSSIYSHTMLRGGTTFRGGPGTHANETGFPSTPDRPFEGMMLLLAEVVVAMVGVCSAHDDDNAARRSTRRRPLSAPLLLFT</sequence>
<protein>
    <submittedName>
        <fullName evidence="2">Putative secreted protein</fullName>
    </submittedName>
</protein>
<evidence type="ECO:0000313" key="2">
    <source>
        <dbReference type="EMBL" id="MBW47201.1"/>
    </source>
</evidence>
<evidence type="ECO:0000256" key="1">
    <source>
        <dbReference type="SAM" id="SignalP"/>
    </source>
</evidence>
<proteinExistence type="predicted"/>
<feature type="chain" id="PRO_5014966964" evidence="1">
    <location>
        <begin position="18"/>
        <end position="114"/>
    </location>
</feature>
<reference evidence="2" key="1">
    <citation type="submission" date="2018-01" db="EMBL/GenBank/DDBJ databases">
        <title>An insight into the sialome of Amazonian anophelines.</title>
        <authorList>
            <person name="Ribeiro J.M."/>
            <person name="Scarpassa V."/>
            <person name="Calvo E."/>
        </authorList>
    </citation>
    <scope>NUCLEOTIDE SEQUENCE</scope>
    <source>
        <tissue evidence="2">Salivary glands</tissue>
    </source>
</reference>